<feature type="compositionally biased region" description="Low complexity" evidence="1">
    <location>
        <begin position="110"/>
        <end position="167"/>
    </location>
</feature>
<organism evidence="5">
    <name type="scientific">Salpingoeca rosetta (strain ATCC 50818 / BSB-021)</name>
    <dbReference type="NCBI Taxonomy" id="946362"/>
    <lineage>
        <taxon>Eukaryota</taxon>
        <taxon>Choanoflagellata</taxon>
        <taxon>Craspedida</taxon>
        <taxon>Salpingoecidae</taxon>
        <taxon>Salpingoeca</taxon>
    </lineage>
</organism>
<evidence type="ECO:0000256" key="1">
    <source>
        <dbReference type="SAM" id="MobiDB-lite"/>
    </source>
</evidence>
<feature type="compositionally biased region" description="Low complexity" evidence="1">
    <location>
        <begin position="175"/>
        <end position="207"/>
    </location>
</feature>
<dbReference type="STRING" id="946362.F2UT10"/>
<dbReference type="EMBL" id="GL832997">
    <property type="protein sequence ID" value="EGD81269.1"/>
    <property type="molecule type" value="Genomic_DNA"/>
</dbReference>
<dbReference type="RefSeq" id="XP_004987665.1">
    <property type="nucleotide sequence ID" value="XM_004987608.1"/>
</dbReference>
<dbReference type="GeneID" id="16068177"/>
<keyword evidence="3" id="KW-0732">Signal</keyword>
<keyword evidence="5" id="KW-1185">Reference proteome</keyword>
<dbReference type="KEGG" id="sre:PTSG_11306"/>
<proteinExistence type="predicted"/>
<feature type="chain" id="PRO_5003290965" evidence="3">
    <location>
        <begin position="24"/>
        <end position="283"/>
    </location>
</feature>
<feature type="region of interest" description="Disordered" evidence="1">
    <location>
        <begin position="108"/>
        <end position="207"/>
    </location>
</feature>
<evidence type="ECO:0000256" key="3">
    <source>
        <dbReference type="SAM" id="SignalP"/>
    </source>
</evidence>
<protein>
    <submittedName>
        <fullName evidence="4">Uncharacterized protein</fullName>
    </submittedName>
</protein>
<keyword evidence="2" id="KW-0472">Membrane</keyword>
<evidence type="ECO:0000256" key="2">
    <source>
        <dbReference type="SAM" id="Phobius"/>
    </source>
</evidence>
<evidence type="ECO:0000313" key="4">
    <source>
        <dbReference type="EMBL" id="EGD81269.1"/>
    </source>
</evidence>
<feature type="signal peptide" evidence="3">
    <location>
        <begin position="1"/>
        <end position="23"/>
    </location>
</feature>
<dbReference type="AlphaFoldDB" id="F2UT10"/>
<gene>
    <name evidence="4" type="ORF">PTSG_11306</name>
</gene>
<feature type="transmembrane region" description="Helical" evidence="2">
    <location>
        <begin position="248"/>
        <end position="269"/>
    </location>
</feature>
<sequence length="283" mass="28710">MTCQVLLLFGIGLALTRLPAAFAQCEDHVSPRLCAADPECEVSGTCSAVRQLCAAPLAVPCSARPGCIINDDGQCVNEFECSTHDDQLSCRRTPLCLWFFTCVPREGGDTTSTTEAEPTTAEPTTAATTTTTSETTASTTTTLAESSTMHSSTHEATTTSTTATETTTEGDESGSGEATLEPTIPSSSSSTPSTGNTTNTTTAGNSSSTTAFINLGTLFPAAAGAEGSATVNTASEAASGHAAMSGNVVVAVAIGLAALVIAGLLTYFLRRSSQPEAQAGEDV</sequence>
<dbReference type="InParanoid" id="F2UT10"/>
<keyword evidence="2" id="KW-1133">Transmembrane helix</keyword>
<evidence type="ECO:0000313" key="5">
    <source>
        <dbReference type="Proteomes" id="UP000007799"/>
    </source>
</evidence>
<dbReference type="Proteomes" id="UP000007799">
    <property type="component" value="Unassembled WGS sequence"/>
</dbReference>
<reference evidence="4" key="1">
    <citation type="submission" date="2009-08" db="EMBL/GenBank/DDBJ databases">
        <title>Annotation of Salpingoeca rosetta.</title>
        <authorList>
            <consortium name="The Broad Institute Genome Sequencing Platform"/>
            <person name="Russ C."/>
            <person name="Cuomo C."/>
            <person name="Burger G."/>
            <person name="Gray M.W."/>
            <person name="Holland P.W.H."/>
            <person name="King N."/>
            <person name="Lang F.B.F."/>
            <person name="Roger A.J."/>
            <person name="Ruiz-Trillo I."/>
            <person name="Young S.K."/>
            <person name="Zeng Q."/>
            <person name="Gargeya S."/>
            <person name="Alvarado L."/>
            <person name="Berlin A."/>
            <person name="Chapman S.B."/>
            <person name="Chen Z."/>
            <person name="Freedman E."/>
            <person name="Gellesch M."/>
            <person name="Goldberg J."/>
            <person name="Griggs A."/>
            <person name="Gujja S."/>
            <person name="Heilman E."/>
            <person name="Heiman D."/>
            <person name="Howarth C."/>
            <person name="Mehta T."/>
            <person name="Neiman D."/>
            <person name="Pearson M."/>
            <person name="Roberts A."/>
            <person name="Saif S."/>
            <person name="Shea T."/>
            <person name="Shenoy N."/>
            <person name="Sisk P."/>
            <person name="Stolte C."/>
            <person name="Sykes S."/>
            <person name="White J."/>
            <person name="Yandava C."/>
            <person name="Haas B."/>
            <person name="Nusbaum C."/>
            <person name="Birren B."/>
        </authorList>
    </citation>
    <scope>NUCLEOTIDE SEQUENCE [LARGE SCALE GENOMIC DNA]</scope>
    <source>
        <strain evidence="4">ATCC 50818</strain>
    </source>
</reference>
<keyword evidence="2" id="KW-0812">Transmembrane</keyword>
<name>F2UT10_SALR5</name>
<accession>F2UT10</accession>